<organism evidence="1 2">
    <name type="scientific">Zarea fungicola</name>
    <dbReference type="NCBI Taxonomy" id="93591"/>
    <lineage>
        <taxon>Eukaryota</taxon>
        <taxon>Fungi</taxon>
        <taxon>Dikarya</taxon>
        <taxon>Ascomycota</taxon>
        <taxon>Pezizomycotina</taxon>
        <taxon>Sordariomycetes</taxon>
        <taxon>Hypocreomycetidae</taxon>
        <taxon>Hypocreales</taxon>
        <taxon>Cordycipitaceae</taxon>
        <taxon>Zarea</taxon>
    </lineage>
</organism>
<proteinExistence type="predicted"/>
<dbReference type="EMBL" id="JANJQO010002769">
    <property type="protein sequence ID" value="KAJ2966021.1"/>
    <property type="molecule type" value="Genomic_DNA"/>
</dbReference>
<evidence type="ECO:0000313" key="1">
    <source>
        <dbReference type="EMBL" id="KAJ2966021.1"/>
    </source>
</evidence>
<gene>
    <name evidence="1" type="ORF">NQ176_g10339</name>
</gene>
<comment type="caution">
    <text evidence="1">The sequence shown here is derived from an EMBL/GenBank/DDBJ whole genome shotgun (WGS) entry which is preliminary data.</text>
</comment>
<evidence type="ECO:0000313" key="2">
    <source>
        <dbReference type="Proteomes" id="UP001143910"/>
    </source>
</evidence>
<name>A0ACC1MI53_9HYPO</name>
<sequence>MAGNQESRKDANAVADVPDEDPEYMTRQFNRIQTAITQQRWYFVLNLIHEAEWELVHYSTSPTYDELLLKKYKITALTELGRVEDAADATALANELQRKLIVEMGLDPEKKNGDEDGQEKKK</sequence>
<protein>
    <submittedName>
        <fullName evidence="1">Uncharacterized protein</fullName>
    </submittedName>
</protein>
<accession>A0ACC1MI53</accession>
<dbReference type="Proteomes" id="UP001143910">
    <property type="component" value="Unassembled WGS sequence"/>
</dbReference>
<keyword evidence="2" id="KW-1185">Reference proteome</keyword>
<reference evidence="1" key="1">
    <citation type="submission" date="2022-08" db="EMBL/GenBank/DDBJ databases">
        <title>Genome Sequence of Lecanicillium fungicola.</title>
        <authorList>
            <person name="Buettner E."/>
        </authorList>
    </citation>
    <scope>NUCLEOTIDE SEQUENCE</scope>
    <source>
        <strain evidence="1">Babe33</strain>
    </source>
</reference>